<evidence type="ECO:0000313" key="1">
    <source>
        <dbReference type="EMBL" id="GBP23130.1"/>
    </source>
</evidence>
<comment type="caution">
    <text evidence="1">The sequence shown here is derived from an EMBL/GenBank/DDBJ whole genome shotgun (WGS) entry which is preliminary data.</text>
</comment>
<name>A0A4C1UAJ3_EUMVA</name>
<proteinExistence type="predicted"/>
<sequence>MIIKKRIKRDIVDAAAARRQLSAGAAADRLENFYDELYNVPKTLELKNNSDLFDVVLEEDIAQVGRALVSSYVELPLRNERP</sequence>
<protein>
    <submittedName>
        <fullName evidence="1">Uncharacterized protein</fullName>
    </submittedName>
</protein>
<dbReference type="AlphaFoldDB" id="A0A4C1UAJ3"/>
<reference evidence="1 2" key="1">
    <citation type="journal article" date="2019" name="Commun. Biol.">
        <title>The bagworm genome reveals a unique fibroin gene that provides high tensile strength.</title>
        <authorList>
            <person name="Kono N."/>
            <person name="Nakamura H."/>
            <person name="Ohtoshi R."/>
            <person name="Tomita M."/>
            <person name="Numata K."/>
            <person name="Arakawa K."/>
        </authorList>
    </citation>
    <scope>NUCLEOTIDE SEQUENCE [LARGE SCALE GENOMIC DNA]</scope>
</reference>
<dbReference type="EMBL" id="BGZK01000147">
    <property type="protein sequence ID" value="GBP23130.1"/>
    <property type="molecule type" value="Genomic_DNA"/>
</dbReference>
<keyword evidence="2" id="KW-1185">Reference proteome</keyword>
<dbReference type="Proteomes" id="UP000299102">
    <property type="component" value="Unassembled WGS sequence"/>
</dbReference>
<accession>A0A4C1UAJ3</accession>
<evidence type="ECO:0000313" key="2">
    <source>
        <dbReference type="Proteomes" id="UP000299102"/>
    </source>
</evidence>
<organism evidence="1 2">
    <name type="scientific">Eumeta variegata</name>
    <name type="common">Bagworm moth</name>
    <name type="synonym">Eumeta japonica</name>
    <dbReference type="NCBI Taxonomy" id="151549"/>
    <lineage>
        <taxon>Eukaryota</taxon>
        <taxon>Metazoa</taxon>
        <taxon>Ecdysozoa</taxon>
        <taxon>Arthropoda</taxon>
        <taxon>Hexapoda</taxon>
        <taxon>Insecta</taxon>
        <taxon>Pterygota</taxon>
        <taxon>Neoptera</taxon>
        <taxon>Endopterygota</taxon>
        <taxon>Lepidoptera</taxon>
        <taxon>Glossata</taxon>
        <taxon>Ditrysia</taxon>
        <taxon>Tineoidea</taxon>
        <taxon>Psychidae</taxon>
        <taxon>Oiketicinae</taxon>
        <taxon>Eumeta</taxon>
    </lineage>
</organism>
<gene>
    <name evidence="1" type="ORF">EVAR_13151_1</name>
</gene>